<dbReference type="GO" id="GO:0042134">
    <property type="term" value="F:rRNA primary transcript binding"/>
    <property type="evidence" value="ECO:0007669"/>
    <property type="project" value="InterPro"/>
</dbReference>
<dbReference type="SUPFAM" id="SSF52954">
    <property type="entry name" value="Class II aaRS ABD-related"/>
    <property type="match status" value="1"/>
</dbReference>
<protein>
    <recommendedName>
        <fullName evidence="2">Brix domain-containing protein</fullName>
    </recommendedName>
</protein>
<dbReference type="PANTHER" id="PTHR22734">
    <property type="entry name" value="U3 SMALL NUCLEOLAR RIBONUCLEOPROTEIN PROTEIN IMP4"/>
    <property type="match status" value="1"/>
</dbReference>
<dbReference type="GO" id="GO:0000470">
    <property type="term" value="P:maturation of LSU-rRNA"/>
    <property type="evidence" value="ECO:0007669"/>
    <property type="project" value="TreeGrafter"/>
</dbReference>
<dbReference type="GO" id="GO:0005730">
    <property type="term" value="C:nucleolus"/>
    <property type="evidence" value="ECO:0007669"/>
    <property type="project" value="TreeGrafter"/>
</dbReference>
<dbReference type="InterPro" id="IPR006683">
    <property type="entry name" value="Thioestr_dom"/>
</dbReference>
<organism evidence="3 4">
    <name type="scientific">Chytriomyces confervae</name>
    <dbReference type="NCBI Taxonomy" id="246404"/>
    <lineage>
        <taxon>Eukaryota</taxon>
        <taxon>Fungi</taxon>
        <taxon>Fungi incertae sedis</taxon>
        <taxon>Chytridiomycota</taxon>
        <taxon>Chytridiomycota incertae sedis</taxon>
        <taxon>Chytridiomycetes</taxon>
        <taxon>Chytridiales</taxon>
        <taxon>Chytriomycetaceae</taxon>
        <taxon>Chytriomyces</taxon>
    </lineage>
</organism>
<accession>A0A507FSW3</accession>
<sequence length="513" mass="58579">MPVDPKDIRNKMKRSEVVNKLRMEKARDKLKRRMKTRKEEENNPELKEERLAANVPQTLETLREEDETLVAADDEEVFASEETDEFASYFNGTPPKILVTTSRRANPDTYEFANEFCTIFPDAQFVKRGPQFEVKKIVELAIGREYTDVIVINEDKKKPNAITVIHLPNGPTAHFKLSSVKLNKEIRGHGTVGAHKPELILNNFNTRLGHSIGRMFASLFPHVPEFKGRQVATFHNQRDFIFFRRHRYIFKDGKRCDLQELGPRFTLKLKWLQKGTFDTRYGDYEWIFKTAREVQNLPLSQWLMQSTQWSTLPFRPLAVPLQGRGSDEVHPISTTSAFLKNSLNVEDESRYANHFLRGDTLYGQNKIEYGLQAFSREHRSLVNIVRLGTGLSGHDRIGHGGFAAALLDSCFGTLFMLAAEGRYLGVTASLTVDYRAGMPVPADVCALAWIERVEGRKFYLKGELRSLPSGAEFQEPEQCDDGKIQLGSGSVLYTEARALFLSIESKQIEQLRK</sequence>
<dbReference type="GO" id="GO:0000460">
    <property type="term" value="P:maturation of 5.8S rRNA"/>
    <property type="evidence" value="ECO:0007669"/>
    <property type="project" value="TreeGrafter"/>
</dbReference>
<dbReference type="AlphaFoldDB" id="A0A507FSW3"/>
<gene>
    <name evidence="3" type="ORF">CcCBS67573_g00356</name>
</gene>
<evidence type="ECO:0000313" key="3">
    <source>
        <dbReference type="EMBL" id="TPX78388.1"/>
    </source>
</evidence>
<dbReference type="STRING" id="246404.A0A507FSW3"/>
<dbReference type="SMART" id="SM00879">
    <property type="entry name" value="Brix"/>
    <property type="match status" value="1"/>
</dbReference>
<dbReference type="CDD" id="cd03443">
    <property type="entry name" value="PaaI_thioesterase"/>
    <property type="match status" value="1"/>
</dbReference>
<evidence type="ECO:0000256" key="1">
    <source>
        <dbReference type="SAM" id="MobiDB-lite"/>
    </source>
</evidence>
<dbReference type="GO" id="GO:0030687">
    <property type="term" value="C:preribosome, large subunit precursor"/>
    <property type="evidence" value="ECO:0007669"/>
    <property type="project" value="TreeGrafter"/>
</dbReference>
<comment type="caution">
    <text evidence="3">The sequence shown here is derived from an EMBL/GenBank/DDBJ whole genome shotgun (WGS) entry which is preliminary data.</text>
</comment>
<dbReference type="Gene3D" id="3.10.129.10">
    <property type="entry name" value="Hotdog Thioesterase"/>
    <property type="match status" value="1"/>
</dbReference>
<dbReference type="Pfam" id="PF03061">
    <property type="entry name" value="4HBT"/>
    <property type="match status" value="1"/>
</dbReference>
<feature type="compositionally biased region" description="Basic and acidic residues" evidence="1">
    <location>
        <begin position="37"/>
        <end position="47"/>
    </location>
</feature>
<proteinExistence type="predicted"/>
<dbReference type="Pfam" id="PF04427">
    <property type="entry name" value="Brix"/>
    <property type="match status" value="1"/>
</dbReference>
<dbReference type="EMBL" id="QEAP01000005">
    <property type="protein sequence ID" value="TPX78388.1"/>
    <property type="molecule type" value="Genomic_DNA"/>
</dbReference>
<evidence type="ECO:0000313" key="4">
    <source>
        <dbReference type="Proteomes" id="UP000320333"/>
    </source>
</evidence>
<evidence type="ECO:0000259" key="2">
    <source>
        <dbReference type="PROSITE" id="PS50833"/>
    </source>
</evidence>
<dbReference type="InterPro" id="IPR007109">
    <property type="entry name" value="Brix"/>
</dbReference>
<dbReference type="InterPro" id="IPR044281">
    <property type="entry name" value="IMP4/RPF1"/>
</dbReference>
<feature type="domain" description="Brix" evidence="2">
    <location>
        <begin position="95"/>
        <end position="278"/>
    </location>
</feature>
<reference evidence="3 4" key="1">
    <citation type="journal article" date="2019" name="Sci. Rep.">
        <title>Comparative genomics of chytrid fungi reveal insights into the obligate biotrophic and pathogenic lifestyle of Synchytrium endobioticum.</title>
        <authorList>
            <person name="van de Vossenberg B.T.L.H."/>
            <person name="Warris S."/>
            <person name="Nguyen H.D.T."/>
            <person name="van Gent-Pelzer M.P.E."/>
            <person name="Joly D.L."/>
            <person name="van de Geest H.C."/>
            <person name="Bonants P.J.M."/>
            <person name="Smith D.S."/>
            <person name="Levesque C.A."/>
            <person name="van der Lee T.A.J."/>
        </authorList>
    </citation>
    <scope>NUCLEOTIDE SEQUENCE [LARGE SCALE GENOMIC DNA]</scope>
    <source>
        <strain evidence="3 4">CBS 675.73</strain>
    </source>
</reference>
<dbReference type="InterPro" id="IPR029069">
    <property type="entry name" value="HotDog_dom_sf"/>
</dbReference>
<feature type="region of interest" description="Disordered" evidence="1">
    <location>
        <begin position="25"/>
        <end position="47"/>
    </location>
</feature>
<dbReference type="PANTHER" id="PTHR22734:SF3">
    <property type="entry name" value="RIBOSOME PRODUCTION FACTOR 1"/>
    <property type="match status" value="1"/>
</dbReference>
<dbReference type="Gene3D" id="3.40.50.10480">
    <property type="entry name" value="Probable brix-domain ribosomal biogenesis protein"/>
    <property type="match status" value="1"/>
</dbReference>
<dbReference type="FunFam" id="3.40.50.10480:FF:000002">
    <property type="entry name" value="Ribosome production factor 1"/>
    <property type="match status" value="1"/>
</dbReference>
<keyword evidence="4" id="KW-1185">Reference proteome</keyword>
<dbReference type="PROSITE" id="PS50833">
    <property type="entry name" value="BRIX"/>
    <property type="match status" value="1"/>
</dbReference>
<dbReference type="OrthoDB" id="264354at2759"/>
<dbReference type="SUPFAM" id="SSF54637">
    <property type="entry name" value="Thioesterase/thiol ester dehydrase-isomerase"/>
    <property type="match status" value="1"/>
</dbReference>
<dbReference type="Proteomes" id="UP000320333">
    <property type="component" value="Unassembled WGS sequence"/>
</dbReference>
<name>A0A507FSW3_9FUNG</name>